<dbReference type="SUPFAM" id="SSF52540">
    <property type="entry name" value="P-loop containing nucleoside triphosphate hydrolases"/>
    <property type="match status" value="1"/>
</dbReference>
<gene>
    <name evidence="4" type="ORF">NE686_15010</name>
</gene>
<reference evidence="4 5" key="1">
    <citation type="submission" date="2022-06" db="EMBL/GenBank/DDBJ databases">
        <title>Isolation of gut microbiota from human fecal samples.</title>
        <authorList>
            <person name="Pamer E.G."/>
            <person name="Barat B."/>
            <person name="Waligurski E."/>
            <person name="Medina S."/>
            <person name="Paddock L."/>
            <person name="Mostad J."/>
        </authorList>
    </citation>
    <scope>NUCLEOTIDE SEQUENCE [LARGE SCALE GENOMIC DNA]</scope>
    <source>
        <strain evidence="4 5">DFI.7.95</strain>
    </source>
</reference>
<keyword evidence="1" id="KW-0547">Nucleotide-binding</keyword>
<proteinExistence type="predicted"/>
<dbReference type="InterPro" id="IPR027417">
    <property type="entry name" value="P-loop_NTPase"/>
</dbReference>
<evidence type="ECO:0000259" key="3">
    <source>
        <dbReference type="PROSITE" id="PS50893"/>
    </source>
</evidence>
<comment type="caution">
    <text evidence="4">The sequence shown here is derived from an EMBL/GenBank/DDBJ whole genome shotgun (WGS) entry which is preliminary data.</text>
</comment>
<dbReference type="PANTHER" id="PTHR43158">
    <property type="entry name" value="SKFA PEPTIDE EXPORT ATP-BINDING PROTEIN SKFE"/>
    <property type="match status" value="1"/>
</dbReference>
<dbReference type="GO" id="GO:0005524">
    <property type="term" value="F:ATP binding"/>
    <property type="evidence" value="ECO:0007669"/>
    <property type="project" value="UniProtKB-KW"/>
</dbReference>
<keyword evidence="5" id="KW-1185">Reference proteome</keyword>
<sequence>MLEIKNLNKSYGKNKVLTDINLNIEENKIYGLLGRNGAGKTTLLNLISSQILRSAGEIKLDNEDVFENSKAMEDICLVKDFPNSVKEKKVKDILTLAKIIYKNWDEEYKDYLVKEFNLNTKKKLLKLSTGNQTIVGLVIGLASRSRLTMFDEPTLGLDAAMRYKFYNLLLEDYEKNPRTIIVSTHLIDEVANLFEEVIIINDERIKLKDEVNALKERSYFLSGREDLINSIIKDKKVIHREEFGSTKIVGIYGNLTEKEIKYIKDNNIEISNIPLQKLFIYLTENIMKGEYSNGRN</sequence>
<dbReference type="PANTHER" id="PTHR43158:SF5">
    <property type="entry name" value="ABC TRANSPORTER, ATP-BINDING PROTEIN"/>
    <property type="match status" value="1"/>
</dbReference>
<feature type="domain" description="ABC transporter" evidence="3">
    <location>
        <begin position="2"/>
        <end position="227"/>
    </location>
</feature>
<protein>
    <submittedName>
        <fullName evidence="4">ABC transporter ATP-binding protein</fullName>
    </submittedName>
</protein>
<dbReference type="Gene3D" id="3.40.50.300">
    <property type="entry name" value="P-loop containing nucleotide triphosphate hydrolases"/>
    <property type="match status" value="1"/>
</dbReference>
<accession>A0ABT1SD62</accession>
<name>A0ABT1SD62_9FIRM</name>
<dbReference type="RefSeq" id="WP_256312159.1">
    <property type="nucleotide sequence ID" value="NZ_JANGAC010000012.1"/>
</dbReference>
<keyword evidence="2 4" id="KW-0067">ATP-binding</keyword>
<dbReference type="Pfam" id="PF00005">
    <property type="entry name" value="ABC_tran"/>
    <property type="match status" value="1"/>
</dbReference>
<evidence type="ECO:0000256" key="1">
    <source>
        <dbReference type="ARBA" id="ARBA00022741"/>
    </source>
</evidence>
<dbReference type="EMBL" id="JANGAC010000012">
    <property type="protein sequence ID" value="MCQ4924410.1"/>
    <property type="molecule type" value="Genomic_DNA"/>
</dbReference>
<evidence type="ECO:0000256" key="2">
    <source>
        <dbReference type="ARBA" id="ARBA00022840"/>
    </source>
</evidence>
<dbReference type="SMART" id="SM00382">
    <property type="entry name" value="AAA"/>
    <property type="match status" value="1"/>
</dbReference>
<dbReference type="CDD" id="cd03230">
    <property type="entry name" value="ABC_DR_subfamily_A"/>
    <property type="match status" value="1"/>
</dbReference>
<dbReference type="InterPro" id="IPR003439">
    <property type="entry name" value="ABC_transporter-like_ATP-bd"/>
</dbReference>
<dbReference type="PROSITE" id="PS50893">
    <property type="entry name" value="ABC_TRANSPORTER_2"/>
    <property type="match status" value="1"/>
</dbReference>
<dbReference type="Proteomes" id="UP001524478">
    <property type="component" value="Unassembled WGS sequence"/>
</dbReference>
<organism evidence="4 5">
    <name type="scientific">Tissierella carlieri</name>
    <dbReference type="NCBI Taxonomy" id="689904"/>
    <lineage>
        <taxon>Bacteria</taxon>
        <taxon>Bacillati</taxon>
        <taxon>Bacillota</taxon>
        <taxon>Tissierellia</taxon>
        <taxon>Tissierellales</taxon>
        <taxon>Tissierellaceae</taxon>
        <taxon>Tissierella</taxon>
    </lineage>
</organism>
<evidence type="ECO:0000313" key="5">
    <source>
        <dbReference type="Proteomes" id="UP001524478"/>
    </source>
</evidence>
<dbReference type="InterPro" id="IPR003593">
    <property type="entry name" value="AAA+_ATPase"/>
</dbReference>
<evidence type="ECO:0000313" key="4">
    <source>
        <dbReference type="EMBL" id="MCQ4924410.1"/>
    </source>
</evidence>